<keyword evidence="5 6" id="KW-0804">Transcription</keyword>
<protein>
    <recommendedName>
        <fullName evidence="6">Probable transcriptional regulatory protein AUJ59_01980</fullName>
    </recommendedName>
</protein>
<name>A0A1J4RTN1_9BACT</name>
<organism evidence="9 10">
    <name type="scientific">Candidatus Beckwithbacteria bacterium CG1_02_47_37</name>
    <dbReference type="NCBI Taxonomy" id="1805034"/>
    <lineage>
        <taxon>Bacteria</taxon>
        <taxon>Candidatus Beckwithiibacteriota</taxon>
    </lineage>
</organism>
<accession>A0A1J4RTN1</accession>
<dbReference type="NCBIfam" id="TIGR01033">
    <property type="entry name" value="YebC/PmpR family DNA-binding transcriptional regulator"/>
    <property type="match status" value="1"/>
</dbReference>
<keyword evidence="2 6" id="KW-0963">Cytoplasm</keyword>
<reference evidence="9 10" key="1">
    <citation type="journal article" date="2016" name="Environ. Microbiol.">
        <title>Genomic resolution of a cold subsurface aquifer community provides metabolic insights for novel microbes adapted to high CO concentrations.</title>
        <authorList>
            <person name="Probst A.J."/>
            <person name="Castelle C.J."/>
            <person name="Singh A."/>
            <person name="Brown C.T."/>
            <person name="Anantharaman K."/>
            <person name="Sharon I."/>
            <person name="Hug L.A."/>
            <person name="Burstein D."/>
            <person name="Emerson J.B."/>
            <person name="Thomas B.C."/>
            <person name="Banfield J.F."/>
        </authorList>
    </citation>
    <scope>NUCLEOTIDE SEQUENCE [LARGE SCALE GENOMIC DNA]</scope>
    <source>
        <strain evidence="9">CG1_02_47_37</strain>
    </source>
</reference>
<sequence>MSGHSKWSTIKHKKTAADNKRGQIFTKLGRAITIAVKEGGPEVGSNFKLRLAVDKARAVNMPKLNIERAIEKGSGQGEDGSLEMVVYEGFGPSQVAVMVEAVTDNKNRTAAGIKKTFERGGGHLGQPGSASHLFHKKGRLLVAKQTDVDSQMLKIIDLGVDDVEATGEAVEVLVPAANLGKIRDQLTQAGLAVKSAELIYKPLVIVELDSEQEIKLTEWLAGLEELDDVQSVYTNW</sequence>
<dbReference type="GO" id="GO:0003677">
    <property type="term" value="F:DNA binding"/>
    <property type="evidence" value="ECO:0007669"/>
    <property type="project" value="UniProtKB-UniRule"/>
</dbReference>
<dbReference type="InterPro" id="IPR017856">
    <property type="entry name" value="Integrase-like_N"/>
</dbReference>
<dbReference type="InterPro" id="IPR049083">
    <property type="entry name" value="TACO1_YebC_N"/>
</dbReference>
<keyword evidence="4 6" id="KW-0238">DNA-binding</keyword>
<evidence type="ECO:0000256" key="2">
    <source>
        <dbReference type="ARBA" id="ARBA00022490"/>
    </source>
</evidence>
<dbReference type="Gene3D" id="1.10.10.200">
    <property type="match status" value="1"/>
</dbReference>
<feature type="domain" description="TACO1/YebC-like N-terminal" evidence="8">
    <location>
        <begin position="5"/>
        <end position="76"/>
    </location>
</feature>
<comment type="caution">
    <text evidence="9">The sequence shown here is derived from an EMBL/GenBank/DDBJ whole genome shotgun (WGS) entry which is preliminary data.</text>
</comment>
<dbReference type="AlphaFoldDB" id="A0A1J4RTN1"/>
<dbReference type="HAMAP" id="MF_00693">
    <property type="entry name" value="Transcrip_reg_TACO1"/>
    <property type="match status" value="1"/>
</dbReference>
<dbReference type="GO" id="GO:0006355">
    <property type="term" value="P:regulation of DNA-templated transcription"/>
    <property type="evidence" value="ECO:0007669"/>
    <property type="project" value="UniProtKB-UniRule"/>
</dbReference>
<dbReference type="Proteomes" id="UP000183144">
    <property type="component" value="Unassembled WGS sequence"/>
</dbReference>
<dbReference type="Pfam" id="PF01709">
    <property type="entry name" value="Transcrip_reg"/>
    <property type="match status" value="1"/>
</dbReference>
<comment type="subcellular location">
    <subcellularLocation>
        <location evidence="6">Cytoplasm</location>
    </subcellularLocation>
</comment>
<dbReference type="InterPro" id="IPR026564">
    <property type="entry name" value="Transcrip_reg_TACO1-like_dom3"/>
</dbReference>
<evidence type="ECO:0000256" key="5">
    <source>
        <dbReference type="ARBA" id="ARBA00023163"/>
    </source>
</evidence>
<dbReference type="Pfam" id="PF20772">
    <property type="entry name" value="TACO1_YebC_N"/>
    <property type="match status" value="1"/>
</dbReference>
<dbReference type="PANTHER" id="PTHR12532:SF6">
    <property type="entry name" value="TRANSCRIPTIONAL REGULATORY PROTEIN YEBC-RELATED"/>
    <property type="match status" value="1"/>
</dbReference>
<dbReference type="InterPro" id="IPR002876">
    <property type="entry name" value="Transcrip_reg_TACO1-like"/>
</dbReference>
<dbReference type="NCBIfam" id="NF001030">
    <property type="entry name" value="PRK00110.1"/>
    <property type="match status" value="1"/>
</dbReference>
<evidence type="ECO:0000256" key="4">
    <source>
        <dbReference type="ARBA" id="ARBA00023125"/>
    </source>
</evidence>
<dbReference type="STRING" id="1805034.AUJ59_01980"/>
<dbReference type="EMBL" id="MNUI01000036">
    <property type="protein sequence ID" value="OIN89262.1"/>
    <property type="molecule type" value="Genomic_DNA"/>
</dbReference>
<evidence type="ECO:0000259" key="7">
    <source>
        <dbReference type="Pfam" id="PF01709"/>
    </source>
</evidence>
<dbReference type="InterPro" id="IPR029072">
    <property type="entry name" value="YebC-like"/>
</dbReference>
<dbReference type="Gene3D" id="3.30.70.980">
    <property type="match status" value="2"/>
</dbReference>
<dbReference type="SUPFAM" id="SSF75625">
    <property type="entry name" value="YebC-like"/>
    <property type="match status" value="1"/>
</dbReference>
<dbReference type="FunFam" id="1.10.10.200:FF:000002">
    <property type="entry name" value="Probable transcriptional regulatory protein CLM62_37755"/>
    <property type="match status" value="1"/>
</dbReference>
<gene>
    <name evidence="9" type="ORF">AUJ59_01980</name>
</gene>
<evidence type="ECO:0000313" key="9">
    <source>
        <dbReference type="EMBL" id="OIN89262.1"/>
    </source>
</evidence>
<keyword evidence="3 6" id="KW-0805">Transcription regulation</keyword>
<proteinExistence type="inferred from homology"/>
<dbReference type="PANTHER" id="PTHR12532">
    <property type="entry name" value="TRANSLATIONAL ACTIVATOR OF CYTOCHROME C OXIDASE 1"/>
    <property type="match status" value="1"/>
</dbReference>
<comment type="similarity">
    <text evidence="1 6">Belongs to the TACO1 family.</text>
</comment>
<evidence type="ECO:0000256" key="6">
    <source>
        <dbReference type="HAMAP-Rule" id="MF_00693"/>
    </source>
</evidence>
<evidence type="ECO:0000256" key="1">
    <source>
        <dbReference type="ARBA" id="ARBA00008724"/>
    </source>
</evidence>
<evidence type="ECO:0000259" key="8">
    <source>
        <dbReference type="Pfam" id="PF20772"/>
    </source>
</evidence>
<dbReference type="NCBIfam" id="NF009044">
    <property type="entry name" value="PRK12378.1"/>
    <property type="match status" value="1"/>
</dbReference>
<evidence type="ECO:0000256" key="3">
    <source>
        <dbReference type="ARBA" id="ARBA00023015"/>
    </source>
</evidence>
<dbReference type="InterPro" id="IPR048300">
    <property type="entry name" value="TACO1_YebC-like_2nd/3rd_dom"/>
</dbReference>
<feature type="domain" description="TACO1/YebC-like second and third" evidence="7">
    <location>
        <begin position="83"/>
        <end position="236"/>
    </location>
</feature>
<evidence type="ECO:0000313" key="10">
    <source>
        <dbReference type="Proteomes" id="UP000183144"/>
    </source>
</evidence>
<dbReference type="GO" id="GO:0005829">
    <property type="term" value="C:cytosol"/>
    <property type="evidence" value="ECO:0007669"/>
    <property type="project" value="TreeGrafter"/>
</dbReference>